<organism evidence="2 3">
    <name type="scientific">Bursaphelenchus okinawaensis</name>
    <dbReference type="NCBI Taxonomy" id="465554"/>
    <lineage>
        <taxon>Eukaryota</taxon>
        <taxon>Metazoa</taxon>
        <taxon>Ecdysozoa</taxon>
        <taxon>Nematoda</taxon>
        <taxon>Chromadorea</taxon>
        <taxon>Rhabditida</taxon>
        <taxon>Tylenchina</taxon>
        <taxon>Tylenchomorpha</taxon>
        <taxon>Aphelenchoidea</taxon>
        <taxon>Aphelenchoididae</taxon>
        <taxon>Bursaphelenchus</taxon>
    </lineage>
</organism>
<feature type="domain" description="Metallo-beta-lactamase" evidence="1">
    <location>
        <begin position="136"/>
        <end position="209"/>
    </location>
</feature>
<evidence type="ECO:0000313" key="2">
    <source>
        <dbReference type="EMBL" id="CAD5229545.1"/>
    </source>
</evidence>
<dbReference type="Pfam" id="PF00753">
    <property type="entry name" value="Lactamase_B"/>
    <property type="match status" value="1"/>
</dbReference>
<evidence type="ECO:0000313" key="3">
    <source>
        <dbReference type="Proteomes" id="UP000614601"/>
    </source>
</evidence>
<dbReference type="EMBL" id="CAJFDH010000006">
    <property type="protein sequence ID" value="CAD5229545.1"/>
    <property type="molecule type" value="Genomic_DNA"/>
</dbReference>
<dbReference type="Proteomes" id="UP000783686">
    <property type="component" value="Unassembled WGS sequence"/>
</dbReference>
<dbReference type="Gene3D" id="3.60.15.10">
    <property type="entry name" value="Ribonuclease Z/Hydroxyacylglutathione hydrolase-like"/>
    <property type="match status" value="1"/>
</dbReference>
<accession>A0A811LIX4</accession>
<dbReference type="InterPro" id="IPR001279">
    <property type="entry name" value="Metallo-B-lactamas"/>
</dbReference>
<gene>
    <name evidence="2" type="ORF">BOKJ2_LOCUS13604</name>
</gene>
<proteinExistence type="predicted"/>
<dbReference type="AlphaFoldDB" id="A0A811LIX4"/>
<dbReference type="PANTHER" id="PTHR42951">
    <property type="entry name" value="METALLO-BETA-LACTAMASE DOMAIN-CONTAINING"/>
    <property type="match status" value="1"/>
</dbReference>
<name>A0A811LIX4_9BILA</name>
<comment type="caution">
    <text evidence="2">The sequence shown here is derived from an EMBL/GenBank/DDBJ whole genome shotgun (WGS) entry which is preliminary data.</text>
</comment>
<dbReference type="OrthoDB" id="17458at2759"/>
<sequence length="247" mass="27736">MSMDNYNISNLSETVYVIIESDSWNVKPNIYLILGSERHIVIDSGVGSGDLVGFIRKQPTFKDGNLLVINTSNLAHLTGANYQFSAVGKMGRSHKVEDLCASGANQKYTQLEQNSYQWEVNSYRVTRWLNDNETISLGNNICLKVLFTPGITPDSISLWYESESRLFTGNLFYQIEPISLINVGSDLKQYANSINRLLELVQAQNQPAAVRYSAGVYDNDQPCLPVFKIFQRFLYAVIIGTVTPTDQ</sequence>
<protein>
    <recommendedName>
        <fullName evidence="1">Metallo-beta-lactamase domain-containing protein</fullName>
    </recommendedName>
</protein>
<dbReference type="SUPFAM" id="SSF56281">
    <property type="entry name" value="Metallo-hydrolase/oxidoreductase"/>
    <property type="match status" value="1"/>
</dbReference>
<reference evidence="2" key="1">
    <citation type="submission" date="2020-09" db="EMBL/GenBank/DDBJ databases">
        <authorList>
            <person name="Kikuchi T."/>
        </authorList>
    </citation>
    <scope>NUCLEOTIDE SEQUENCE</scope>
    <source>
        <strain evidence="2">SH1</strain>
    </source>
</reference>
<dbReference type="Proteomes" id="UP000614601">
    <property type="component" value="Unassembled WGS sequence"/>
</dbReference>
<dbReference type="InterPro" id="IPR036866">
    <property type="entry name" value="RibonucZ/Hydroxyglut_hydro"/>
</dbReference>
<evidence type="ECO:0000259" key="1">
    <source>
        <dbReference type="Pfam" id="PF00753"/>
    </source>
</evidence>
<dbReference type="InterPro" id="IPR050855">
    <property type="entry name" value="NDM-1-like"/>
</dbReference>
<keyword evidence="3" id="KW-1185">Reference proteome</keyword>
<dbReference type="EMBL" id="CAJFCW020000006">
    <property type="protein sequence ID" value="CAG9126942.1"/>
    <property type="molecule type" value="Genomic_DNA"/>
</dbReference>
<dbReference type="PANTHER" id="PTHR42951:SF4">
    <property type="entry name" value="ACYL-COENZYME A THIOESTERASE MBLAC2"/>
    <property type="match status" value="1"/>
</dbReference>